<dbReference type="InterPro" id="IPR025970">
    <property type="entry name" value="SusE"/>
</dbReference>
<proteinExistence type="predicted"/>
<evidence type="ECO:0000313" key="2">
    <source>
        <dbReference type="EMBL" id="WEK36990.1"/>
    </source>
</evidence>
<evidence type="ECO:0000313" key="3">
    <source>
        <dbReference type="Proteomes" id="UP001220610"/>
    </source>
</evidence>
<dbReference type="Pfam" id="PF14292">
    <property type="entry name" value="SusE"/>
    <property type="match status" value="1"/>
</dbReference>
<dbReference type="CDD" id="cd12956">
    <property type="entry name" value="CBM_SusE-F_like"/>
    <property type="match status" value="1"/>
</dbReference>
<dbReference type="CDD" id="cd12967">
    <property type="entry name" value="CBM_SusE-F_like_u1"/>
    <property type="match status" value="1"/>
</dbReference>
<dbReference type="Proteomes" id="UP001220610">
    <property type="component" value="Chromosome"/>
</dbReference>
<protein>
    <submittedName>
        <fullName evidence="2">SusE domain-containing protein</fullName>
    </submittedName>
</protein>
<dbReference type="PROSITE" id="PS51257">
    <property type="entry name" value="PROKAR_LIPOPROTEIN"/>
    <property type="match status" value="1"/>
</dbReference>
<name>A0AAJ5WZ24_9BACT</name>
<evidence type="ECO:0000259" key="1">
    <source>
        <dbReference type="Pfam" id="PF14292"/>
    </source>
</evidence>
<sequence>MRTIVHLLCGLLLLISGGCKKTGDEFTLQPDSFQAASLTSSVSTLVLQPATENDTVIRFQWSPAEMGNQTVITYTLQLDVPADTSGANAWGNASNFPVAANTYQHAFIGKDLNNLLNGRGLTADVANTIVVRIRAEVKKMDGAASMLAPVYSNTTKQTITSYSLSLYVPGEYQGWSPGTAPQLAPVVGRAGLYEGYVNITGTGKQYFKYTNAPDWGHTNYGDGGDGTFSTDGNAAGLSVPEGGYYYLTANLNSNTWTYRKISWGILGGATPGGWDTDTPLSYDAEQEVWTVTCQMKANGSFKFRTNNEWVLDFGKDNNGKLHYANNPFLGYTEGIQDLSVPEDGQYTITLDLHVAGQYTYSLQKH</sequence>
<dbReference type="EMBL" id="CP119311">
    <property type="protein sequence ID" value="WEK36990.1"/>
    <property type="molecule type" value="Genomic_DNA"/>
</dbReference>
<reference evidence="2" key="1">
    <citation type="submission" date="2023-03" db="EMBL/GenBank/DDBJ databases">
        <title>Andean soil-derived lignocellulolytic bacterial consortium as a source of novel taxa and putative plastic-active enzymes.</title>
        <authorList>
            <person name="Diaz-Garcia L."/>
            <person name="Chuvochina M."/>
            <person name="Feuerriegel G."/>
            <person name="Bunk B."/>
            <person name="Sproer C."/>
            <person name="Streit W.R."/>
            <person name="Rodriguez L.M."/>
            <person name="Overmann J."/>
            <person name="Jimenez D.J."/>
        </authorList>
    </citation>
    <scope>NUCLEOTIDE SEQUENCE</scope>
    <source>
        <strain evidence="2">MAG 7</strain>
    </source>
</reference>
<gene>
    <name evidence="2" type="ORF">P0Y53_05695</name>
</gene>
<dbReference type="AlphaFoldDB" id="A0AAJ5WZ24"/>
<accession>A0AAJ5WZ24</accession>
<organism evidence="2 3">
    <name type="scientific">Candidatus Pseudobacter hemicellulosilyticus</name>
    <dbReference type="NCBI Taxonomy" id="3121375"/>
    <lineage>
        <taxon>Bacteria</taxon>
        <taxon>Pseudomonadati</taxon>
        <taxon>Bacteroidota</taxon>
        <taxon>Chitinophagia</taxon>
        <taxon>Chitinophagales</taxon>
        <taxon>Chitinophagaceae</taxon>
        <taxon>Pseudobacter</taxon>
    </lineage>
</organism>
<dbReference type="Gene3D" id="2.60.40.3620">
    <property type="match status" value="2"/>
</dbReference>
<feature type="domain" description="SusE outer membrane protein" evidence="1">
    <location>
        <begin position="28"/>
        <end position="133"/>
    </location>
</feature>